<dbReference type="AlphaFoldDB" id="A0A9W9ENB0"/>
<feature type="compositionally biased region" description="Basic and acidic residues" evidence="1">
    <location>
        <begin position="33"/>
        <end position="61"/>
    </location>
</feature>
<evidence type="ECO:0000256" key="1">
    <source>
        <dbReference type="SAM" id="MobiDB-lite"/>
    </source>
</evidence>
<proteinExistence type="predicted"/>
<comment type="caution">
    <text evidence="2">The sequence shown here is derived from an EMBL/GenBank/DDBJ whole genome shotgun (WGS) entry which is preliminary data.</text>
</comment>
<accession>A0A9W9ENB0</accession>
<dbReference type="Proteomes" id="UP001141434">
    <property type="component" value="Unassembled WGS sequence"/>
</dbReference>
<keyword evidence="3" id="KW-1185">Reference proteome</keyword>
<feature type="region of interest" description="Disordered" evidence="1">
    <location>
        <begin position="18"/>
        <end position="61"/>
    </location>
</feature>
<evidence type="ECO:0000313" key="2">
    <source>
        <dbReference type="EMBL" id="KAJ5084859.1"/>
    </source>
</evidence>
<dbReference type="EMBL" id="JAPMSZ010000011">
    <property type="protein sequence ID" value="KAJ5084859.1"/>
    <property type="molecule type" value="Genomic_DNA"/>
</dbReference>
<reference evidence="2" key="2">
    <citation type="journal article" date="2023" name="IMA Fungus">
        <title>Comparative genomic study of the Penicillium genus elucidates a diverse pangenome and 15 lateral gene transfer events.</title>
        <authorList>
            <person name="Petersen C."/>
            <person name="Sorensen T."/>
            <person name="Nielsen M.R."/>
            <person name="Sondergaard T.E."/>
            <person name="Sorensen J.L."/>
            <person name="Fitzpatrick D.A."/>
            <person name="Frisvad J.C."/>
            <person name="Nielsen K.L."/>
        </authorList>
    </citation>
    <scope>NUCLEOTIDE SEQUENCE</scope>
    <source>
        <strain evidence="2">IBT 34128</strain>
    </source>
</reference>
<gene>
    <name evidence="2" type="ORF">NUU61_009438</name>
</gene>
<dbReference type="GeneID" id="81399132"/>
<reference evidence="2" key="1">
    <citation type="submission" date="2022-11" db="EMBL/GenBank/DDBJ databases">
        <authorList>
            <person name="Petersen C."/>
        </authorList>
    </citation>
    <scope>NUCLEOTIDE SEQUENCE</scope>
    <source>
        <strain evidence="2">IBT 34128</strain>
    </source>
</reference>
<protein>
    <submittedName>
        <fullName evidence="2">Uncharacterized protein</fullName>
    </submittedName>
</protein>
<organism evidence="2 3">
    <name type="scientific">Penicillium alfredii</name>
    <dbReference type="NCBI Taxonomy" id="1506179"/>
    <lineage>
        <taxon>Eukaryota</taxon>
        <taxon>Fungi</taxon>
        <taxon>Dikarya</taxon>
        <taxon>Ascomycota</taxon>
        <taxon>Pezizomycotina</taxon>
        <taxon>Eurotiomycetes</taxon>
        <taxon>Eurotiomycetidae</taxon>
        <taxon>Eurotiales</taxon>
        <taxon>Aspergillaceae</taxon>
        <taxon>Penicillium</taxon>
    </lineage>
</organism>
<dbReference type="RefSeq" id="XP_056508256.1">
    <property type="nucleotide sequence ID" value="XM_056659963.1"/>
</dbReference>
<evidence type="ECO:0000313" key="3">
    <source>
        <dbReference type="Proteomes" id="UP001141434"/>
    </source>
</evidence>
<sequence length="61" mass="7249">MAQIIEVEKEKQRERMTRWQGRKEVSEVVTAEAKPDPDRVALRTGEIRDTHTPDRDPGWYR</sequence>
<name>A0A9W9ENB0_9EURO</name>